<dbReference type="eggNOG" id="ENOG502SECK">
    <property type="taxonomic scope" value="Eukaryota"/>
</dbReference>
<organism evidence="2 3">
    <name type="scientific">Uncinocarpus reesii (strain UAMH 1704)</name>
    <dbReference type="NCBI Taxonomy" id="336963"/>
    <lineage>
        <taxon>Eukaryota</taxon>
        <taxon>Fungi</taxon>
        <taxon>Dikarya</taxon>
        <taxon>Ascomycota</taxon>
        <taxon>Pezizomycotina</taxon>
        <taxon>Eurotiomycetes</taxon>
        <taxon>Eurotiomycetidae</taxon>
        <taxon>Onygenales</taxon>
        <taxon>Onygenaceae</taxon>
        <taxon>Uncinocarpus</taxon>
    </lineage>
</organism>
<accession>C4JKH4</accession>
<dbReference type="PANTHER" id="PTHR28061">
    <property type="entry name" value="INO EIGHTY SUBUNIT 4"/>
    <property type="match status" value="1"/>
</dbReference>
<proteinExistence type="predicted"/>
<dbReference type="GO" id="GO:0006338">
    <property type="term" value="P:chromatin remodeling"/>
    <property type="evidence" value="ECO:0007669"/>
    <property type="project" value="InterPro"/>
</dbReference>
<dbReference type="OMA" id="KPCRRWA"/>
<reference evidence="3" key="1">
    <citation type="journal article" date="2009" name="Genome Res.">
        <title>Comparative genomic analyses of the human fungal pathogens Coccidioides and their relatives.</title>
        <authorList>
            <person name="Sharpton T.J."/>
            <person name="Stajich J.E."/>
            <person name="Rounsley S.D."/>
            <person name="Gardner M.J."/>
            <person name="Wortman J.R."/>
            <person name="Jordar V.S."/>
            <person name="Maiti R."/>
            <person name="Kodira C.D."/>
            <person name="Neafsey D.E."/>
            <person name="Zeng Q."/>
            <person name="Hung C.-Y."/>
            <person name="McMahan C."/>
            <person name="Muszewska A."/>
            <person name="Grynberg M."/>
            <person name="Mandel M.A."/>
            <person name="Kellner E.M."/>
            <person name="Barker B.M."/>
            <person name="Galgiani J.N."/>
            <person name="Orbach M.J."/>
            <person name="Kirkland T.N."/>
            <person name="Cole G.T."/>
            <person name="Henn M.R."/>
            <person name="Birren B.W."/>
            <person name="Taylor J.W."/>
        </authorList>
    </citation>
    <scope>NUCLEOTIDE SEQUENCE [LARGE SCALE GENOMIC DNA]</scope>
    <source>
        <strain evidence="3">UAMH 1704</strain>
    </source>
</reference>
<feature type="compositionally biased region" description="Low complexity" evidence="1">
    <location>
        <begin position="54"/>
        <end position="75"/>
    </location>
</feature>
<dbReference type="STRING" id="336963.C4JKH4"/>
<evidence type="ECO:0000256" key="1">
    <source>
        <dbReference type="SAM" id="MobiDB-lite"/>
    </source>
</evidence>
<feature type="compositionally biased region" description="Basic and acidic residues" evidence="1">
    <location>
        <begin position="139"/>
        <end position="148"/>
    </location>
</feature>
<protein>
    <submittedName>
        <fullName evidence="2">Uncharacterized protein</fullName>
    </submittedName>
</protein>
<dbReference type="HOGENOM" id="CLU_058488_1_0_1"/>
<dbReference type="RefSeq" id="XP_002542615.1">
    <property type="nucleotide sequence ID" value="XM_002542569.1"/>
</dbReference>
<feature type="compositionally biased region" description="Low complexity" evidence="1">
    <location>
        <begin position="86"/>
        <end position="95"/>
    </location>
</feature>
<feature type="compositionally biased region" description="Polar residues" evidence="1">
    <location>
        <begin position="198"/>
        <end position="232"/>
    </location>
</feature>
<name>C4JKH4_UNCRE</name>
<gene>
    <name evidence="2" type="ORF">UREG_02131</name>
</gene>
<feature type="region of interest" description="Disordered" evidence="1">
    <location>
        <begin position="48"/>
        <end position="148"/>
    </location>
</feature>
<evidence type="ECO:0000313" key="2">
    <source>
        <dbReference type="EMBL" id="EEP77282.1"/>
    </source>
</evidence>
<evidence type="ECO:0000313" key="3">
    <source>
        <dbReference type="Proteomes" id="UP000002058"/>
    </source>
</evidence>
<dbReference type="GO" id="GO:0031011">
    <property type="term" value="C:Ino80 complex"/>
    <property type="evidence" value="ECO:0007669"/>
    <property type="project" value="InterPro"/>
</dbReference>
<feature type="region of interest" description="Disordered" evidence="1">
    <location>
        <begin position="168"/>
        <end position="238"/>
    </location>
</feature>
<dbReference type="OrthoDB" id="4093188at2759"/>
<dbReference type="InParanoid" id="C4JKH4"/>
<feature type="compositionally biased region" description="Low complexity" evidence="1">
    <location>
        <begin position="112"/>
        <end position="122"/>
    </location>
</feature>
<dbReference type="KEGG" id="ure:UREG_02131"/>
<dbReference type="PANTHER" id="PTHR28061:SF1">
    <property type="entry name" value="INO80 COMPLEX SUBUNIT 4"/>
    <property type="match status" value="1"/>
</dbReference>
<dbReference type="Proteomes" id="UP000002058">
    <property type="component" value="Unassembled WGS sequence"/>
</dbReference>
<feature type="region of interest" description="Disordered" evidence="1">
    <location>
        <begin position="1"/>
        <end position="25"/>
    </location>
</feature>
<keyword evidence="3" id="KW-1185">Reference proteome</keyword>
<sequence length="238" mass="24502">MASPASTPSSTAGRSSKVSKKSKTVTLKLSSALLKRFPGIAVASVDHEANAKVSASPSASSSSSTSTPVLPPTASGDNASEPRSTPPAGDATPADASKKKVGKTVAQRATEELLALEPLAATNSGRKPTKELSTAGLRALDRTGKPCRKWERKSFQLKSFTGVIWQLPSWRAPLRSNQADTTSDAKKSLALAEDNSTKNKGNQASSAMASEQSNSGDHNTPSFPGNTESSPAPVTAAA</sequence>
<feature type="compositionally biased region" description="Low complexity" evidence="1">
    <location>
        <begin position="1"/>
        <end position="16"/>
    </location>
</feature>
<dbReference type="GeneID" id="8441327"/>
<dbReference type="InterPro" id="IPR013175">
    <property type="entry name" value="INO80_su_Ies4"/>
</dbReference>
<dbReference type="AlphaFoldDB" id="C4JKH4"/>
<dbReference type="Pfam" id="PF08193">
    <property type="entry name" value="INO80_Ies4"/>
    <property type="match status" value="2"/>
</dbReference>
<dbReference type="EMBL" id="CH476615">
    <property type="protein sequence ID" value="EEP77282.1"/>
    <property type="molecule type" value="Genomic_DNA"/>
</dbReference>
<dbReference type="VEuPathDB" id="FungiDB:UREG_02131"/>